<evidence type="ECO:0000313" key="3">
    <source>
        <dbReference type="Proteomes" id="UP000315469"/>
    </source>
</evidence>
<feature type="transmembrane region" description="Helical" evidence="1">
    <location>
        <begin position="101"/>
        <end position="124"/>
    </location>
</feature>
<organism evidence="2 3">
    <name type="scientific">Pantoea eucalypti</name>
    <dbReference type="NCBI Taxonomy" id="470933"/>
    <lineage>
        <taxon>Bacteria</taxon>
        <taxon>Pseudomonadati</taxon>
        <taxon>Pseudomonadota</taxon>
        <taxon>Gammaproteobacteria</taxon>
        <taxon>Enterobacterales</taxon>
        <taxon>Erwiniaceae</taxon>
        <taxon>Pantoea</taxon>
    </lineage>
</organism>
<feature type="transmembrane region" description="Helical" evidence="1">
    <location>
        <begin position="183"/>
        <end position="203"/>
    </location>
</feature>
<keyword evidence="1" id="KW-0472">Membrane</keyword>
<sequence length="205" mass="22783">MLIISSAIKYRDVSNNEGIENIEESYHSLLIAKSLNEGIITEHHLLPVVTQGGQVNKNIPWGAAVRDSSGSYIYTSFPSLGFLAPAAFIKTFGLNYTLMSLLSLNLIILTSSVLIFFFALLMIFKPQNNIQILLIALSCSPFVLSRESLASTGLLYWHQSLSQLFIAAFIFSTCKTIKTKKNVWTVLSGLSIYLLCMTEWTGYVI</sequence>
<dbReference type="EMBL" id="VHJB01000001">
    <property type="protein sequence ID" value="TPV45389.1"/>
    <property type="molecule type" value="Genomic_DNA"/>
</dbReference>
<keyword evidence="1" id="KW-1133">Transmembrane helix</keyword>
<gene>
    <name evidence="2" type="ORF">FJW02_00145</name>
</gene>
<feature type="transmembrane region" description="Helical" evidence="1">
    <location>
        <begin position="71"/>
        <end position="89"/>
    </location>
</feature>
<protein>
    <submittedName>
        <fullName evidence="2">Uncharacterized protein</fullName>
    </submittedName>
</protein>
<name>A0ABY2ZQ54_9GAMM</name>
<keyword evidence="3" id="KW-1185">Reference proteome</keyword>
<reference evidence="2 3" key="1">
    <citation type="submission" date="2019-06" db="EMBL/GenBank/DDBJ databases">
        <title>Taxogenomics and systematics of the genus Pantoea.</title>
        <authorList>
            <person name="Tambong J.T."/>
        </authorList>
    </citation>
    <scope>NUCLEOTIDE SEQUENCE [LARGE SCALE GENOMIC DNA]</scope>
    <source>
        <strain evidence="2 3">LMG 24197</strain>
    </source>
</reference>
<keyword evidence="1" id="KW-0812">Transmembrane</keyword>
<proteinExistence type="predicted"/>
<accession>A0ABY2ZQ54</accession>
<dbReference type="RefSeq" id="WP_219994978.1">
    <property type="nucleotide sequence ID" value="NZ_VHJB01000001.1"/>
</dbReference>
<evidence type="ECO:0000256" key="1">
    <source>
        <dbReference type="SAM" id="Phobius"/>
    </source>
</evidence>
<comment type="caution">
    <text evidence="2">The sequence shown here is derived from an EMBL/GenBank/DDBJ whole genome shotgun (WGS) entry which is preliminary data.</text>
</comment>
<evidence type="ECO:0000313" key="2">
    <source>
        <dbReference type="EMBL" id="TPV45389.1"/>
    </source>
</evidence>
<feature type="non-terminal residue" evidence="2">
    <location>
        <position position="205"/>
    </location>
</feature>
<dbReference type="Proteomes" id="UP000315469">
    <property type="component" value="Unassembled WGS sequence"/>
</dbReference>